<dbReference type="EMBL" id="CP126114">
    <property type="protein sequence ID" value="WHY86065.1"/>
    <property type="molecule type" value="Genomic_DNA"/>
</dbReference>
<dbReference type="AlphaFoldDB" id="A0AA95MQI5"/>
<name>A0AA95MQI5_9BACI</name>
<keyword evidence="2" id="KW-1185">Reference proteome</keyword>
<dbReference type="KEGG" id="nnv:QNH39_26415"/>
<reference evidence="1" key="1">
    <citation type="submission" date="2023-05" db="EMBL/GenBank/DDBJ databases">
        <title>Comparative genomics of Bacillaceae isolates and their secondary metabolite potential.</title>
        <authorList>
            <person name="Song L."/>
            <person name="Nielsen L.J."/>
            <person name="Mohite O."/>
            <person name="Xu X."/>
            <person name="Weber T."/>
            <person name="Kovacs A.T."/>
        </authorList>
    </citation>
    <scope>NUCLEOTIDE SEQUENCE</scope>
    <source>
        <strain evidence="1">XLM17</strain>
    </source>
</reference>
<sequence length="100" mass="11367">MTNIGFISGSTQPFLLTPLLNRQTPTKYPLENLIKRLIRLFGKAAVKGMNPFGNKEFCQLNKRLIEYAVKSASKGLIQINDQSFCQLIKRLIKHSSVHHL</sequence>
<evidence type="ECO:0000313" key="2">
    <source>
        <dbReference type="Proteomes" id="UP001178288"/>
    </source>
</evidence>
<proteinExistence type="predicted"/>
<evidence type="ECO:0000313" key="1">
    <source>
        <dbReference type="EMBL" id="WHY86065.1"/>
    </source>
</evidence>
<protein>
    <submittedName>
        <fullName evidence="1">Uncharacterized protein</fullName>
    </submittedName>
</protein>
<organism evidence="1 2">
    <name type="scientific">Neobacillus novalis</name>
    <dbReference type="NCBI Taxonomy" id="220687"/>
    <lineage>
        <taxon>Bacteria</taxon>
        <taxon>Bacillati</taxon>
        <taxon>Bacillota</taxon>
        <taxon>Bacilli</taxon>
        <taxon>Bacillales</taxon>
        <taxon>Bacillaceae</taxon>
        <taxon>Neobacillus</taxon>
    </lineage>
</organism>
<dbReference type="RefSeq" id="WP_283935862.1">
    <property type="nucleotide sequence ID" value="NZ_CP126114.1"/>
</dbReference>
<accession>A0AA95MQI5</accession>
<gene>
    <name evidence="1" type="ORF">QNH39_26415</name>
</gene>
<dbReference type="Proteomes" id="UP001178288">
    <property type="component" value="Chromosome"/>
</dbReference>